<dbReference type="EC" id="5.2.1.2" evidence="4"/>
<dbReference type="InterPro" id="IPR010987">
    <property type="entry name" value="Glutathione-S-Trfase_C-like"/>
</dbReference>
<evidence type="ECO:0000259" key="2">
    <source>
        <dbReference type="PROSITE" id="PS50404"/>
    </source>
</evidence>
<dbReference type="PANTHER" id="PTHR42673">
    <property type="entry name" value="MALEYLACETOACETATE ISOMERASE"/>
    <property type="match status" value="1"/>
</dbReference>
<proteinExistence type="inferred from homology"/>
<dbReference type="InterPro" id="IPR040079">
    <property type="entry name" value="Glutathione_S-Trfase"/>
</dbReference>
<dbReference type="GO" id="GO:0006559">
    <property type="term" value="P:L-phenylalanine catabolic process"/>
    <property type="evidence" value="ECO:0007669"/>
    <property type="project" value="TreeGrafter"/>
</dbReference>
<dbReference type="Gene3D" id="1.20.1050.10">
    <property type="match status" value="1"/>
</dbReference>
<evidence type="ECO:0000313" key="5">
    <source>
        <dbReference type="Proteomes" id="UP000318405"/>
    </source>
</evidence>
<dbReference type="AlphaFoldDB" id="A0A556A903"/>
<dbReference type="CDD" id="cd03191">
    <property type="entry name" value="GST_C_Zeta"/>
    <property type="match status" value="1"/>
</dbReference>
<feature type="domain" description="GST C-terminal" evidence="3">
    <location>
        <begin position="88"/>
        <end position="215"/>
    </location>
</feature>
<evidence type="ECO:0000313" key="4">
    <source>
        <dbReference type="EMBL" id="TSH89366.1"/>
    </source>
</evidence>
<dbReference type="SUPFAM" id="SSF47616">
    <property type="entry name" value="GST C-terminal domain-like"/>
    <property type="match status" value="1"/>
</dbReference>
<feature type="domain" description="GST N-terminal" evidence="2">
    <location>
        <begin position="1"/>
        <end position="83"/>
    </location>
</feature>
<dbReference type="GO" id="GO:0004364">
    <property type="term" value="F:glutathione transferase activity"/>
    <property type="evidence" value="ECO:0007669"/>
    <property type="project" value="TreeGrafter"/>
</dbReference>
<dbReference type="Gene3D" id="3.40.30.10">
    <property type="entry name" value="Glutaredoxin"/>
    <property type="match status" value="1"/>
</dbReference>
<dbReference type="OrthoDB" id="509852at2"/>
<comment type="similarity">
    <text evidence="1">Belongs to the GST superfamily. Zeta family.</text>
</comment>
<dbReference type="SFLD" id="SFLDG00358">
    <property type="entry name" value="Main_(cytGST)"/>
    <property type="match status" value="1"/>
</dbReference>
<name>A0A556A903_9BURK</name>
<dbReference type="CDD" id="cd03042">
    <property type="entry name" value="GST_N_Zeta"/>
    <property type="match status" value="1"/>
</dbReference>
<dbReference type="EMBL" id="VLTJ01000041">
    <property type="protein sequence ID" value="TSH89366.1"/>
    <property type="molecule type" value="Genomic_DNA"/>
</dbReference>
<dbReference type="Proteomes" id="UP000318405">
    <property type="component" value="Unassembled WGS sequence"/>
</dbReference>
<dbReference type="InterPro" id="IPR005955">
    <property type="entry name" value="GST_Zeta"/>
</dbReference>
<dbReference type="InterPro" id="IPR034330">
    <property type="entry name" value="GST_Zeta_C"/>
</dbReference>
<keyword evidence="4" id="KW-0413">Isomerase</keyword>
<protein>
    <submittedName>
        <fullName evidence="4">Maleylacetoacetate isomerase</fullName>
        <ecNumber evidence="4">5.2.1.2</ecNumber>
    </submittedName>
</protein>
<dbReference type="InterPro" id="IPR034333">
    <property type="entry name" value="GST_Zeta_N"/>
</dbReference>
<dbReference type="FunFam" id="1.20.1050.10:FF:000017">
    <property type="entry name" value="Maleylacetoacetate isomerase"/>
    <property type="match status" value="1"/>
</dbReference>
<dbReference type="GO" id="GO:0016034">
    <property type="term" value="F:maleylacetoacetate isomerase activity"/>
    <property type="evidence" value="ECO:0007669"/>
    <property type="project" value="UniProtKB-EC"/>
</dbReference>
<dbReference type="Pfam" id="PF13417">
    <property type="entry name" value="GST_N_3"/>
    <property type="match status" value="1"/>
</dbReference>
<gene>
    <name evidence="4" type="primary">maiA</name>
    <name evidence="4" type="ORF">FOZ76_23705</name>
</gene>
<dbReference type="SFLD" id="SFLDS00019">
    <property type="entry name" value="Glutathione_Transferase_(cytos"/>
    <property type="match status" value="1"/>
</dbReference>
<dbReference type="PROSITE" id="PS50404">
    <property type="entry name" value="GST_NTER"/>
    <property type="match status" value="1"/>
</dbReference>
<dbReference type="RefSeq" id="WP_143950771.1">
    <property type="nucleotide sequence ID" value="NZ_BAABMB010000005.1"/>
</dbReference>
<dbReference type="InterPro" id="IPR004045">
    <property type="entry name" value="Glutathione_S-Trfase_N"/>
</dbReference>
<dbReference type="InterPro" id="IPR036249">
    <property type="entry name" value="Thioredoxin-like_sf"/>
</dbReference>
<dbReference type="GO" id="GO:0006749">
    <property type="term" value="P:glutathione metabolic process"/>
    <property type="evidence" value="ECO:0007669"/>
    <property type="project" value="TreeGrafter"/>
</dbReference>
<organism evidence="4 5">
    <name type="scientific">Verticiella sediminum</name>
    <dbReference type="NCBI Taxonomy" id="1247510"/>
    <lineage>
        <taxon>Bacteria</taxon>
        <taxon>Pseudomonadati</taxon>
        <taxon>Pseudomonadota</taxon>
        <taxon>Betaproteobacteria</taxon>
        <taxon>Burkholderiales</taxon>
        <taxon>Alcaligenaceae</taxon>
        <taxon>Verticiella</taxon>
    </lineage>
</organism>
<sequence length="215" mass="23728">MKLYGYFRSSAAYRVRIALELKGLSAEHIPVHLVRNGGEQHAAAYASVNPARLVPTLVDDAGHHLVQSMAIVEYLDETHPQPPLLPADALGRARVRALAQTIACDVHPVNNQRVLRYLTETLKVSDDARQAWLHHWMHLGFAAYEAMLAGSDATGRFSHGDTPTLADLCLVPQIYNAQRFQVDLAPYENVRRIGDACLALPAFEKAQPSMQADAE</sequence>
<accession>A0A556A903</accession>
<dbReference type="InterPro" id="IPR036282">
    <property type="entry name" value="Glutathione-S-Trfase_C_sf"/>
</dbReference>
<evidence type="ECO:0000259" key="3">
    <source>
        <dbReference type="PROSITE" id="PS50405"/>
    </source>
</evidence>
<dbReference type="PANTHER" id="PTHR42673:SF21">
    <property type="entry name" value="GLUTATHIONE S-TRANSFERASE YFCF"/>
    <property type="match status" value="1"/>
</dbReference>
<keyword evidence="5" id="KW-1185">Reference proteome</keyword>
<dbReference type="SUPFAM" id="SSF52833">
    <property type="entry name" value="Thioredoxin-like"/>
    <property type="match status" value="1"/>
</dbReference>
<evidence type="ECO:0000256" key="1">
    <source>
        <dbReference type="ARBA" id="ARBA00010007"/>
    </source>
</evidence>
<comment type="caution">
    <text evidence="4">The sequence shown here is derived from an EMBL/GenBank/DDBJ whole genome shotgun (WGS) entry which is preliminary data.</text>
</comment>
<dbReference type="GO" id="GO:0005737">
    <property type="term" value="C:cytoplasm"/>
    <property type="evidence" value="ECO:0007669"/>
    <property type="project" value="InterPro"/>
</dbReference>
<reference evidence="4 5" key="1">
    <citation type="submission" date="2019-07" db="EMBL/GenBank/DDBJ databases">
        <title>Qingshengfaniella alkalisoli gen. nov., sp. nov., isolated from saline soil.</title>
        <authorList>
            <person name="Xu L."/>
            <person name="Huang X.-X."/>
            <person name="Sun J.-Q."/>
        </authorList>
    </citation>
    <scope>NUCLEOTIDE SEQUENCE [LARGE SCALE GENOMIC DNA]</scope>
    <source>
        <strain evidence="4 5">DSM 27279</strain>
    </source>
</reference>
<dbReference type="NCBIfam" id="TIGR01262">
    <property type="entry name" value="maiA"/>
    <property type="match status" value="1"/>
</dbReference>
<dbReference type="PROSITE" id="PS50405">
    <property type="entry name" value="GST_CTER"/>
    <property type="match status" value="1"/>
</dbReference>